<organism evidence="2">
    <name type="scientific">uncultured Desulfobacterium sp</name>
    <dbReference type="NCBI Taxonomy" id="201089"/>
    <lineage>
        <taxon>Bacteria</taxon>
        <taxon>Pseudomonadati</taxon>
        <taxon>Thermodesulfobacteriota</taxon>
        <taxon>Desulfobacteria</taxon>
        <taxon>Desulfobacterales</taxon>
        <taxon>Desulfobacteriaceae</taxon>
        <taxon>Desulfobacterium</taxon>
        <taxon>environmental samples</taxon>
    </lineage>
</organism>
<proteinExistence type="predicted"/>
<feature type="region of interest" description="Disordered" evidence="1">
    <location>
        <begin position="1"/>
        <end position="21"/>
    </location>
</feature>
<accession>E1YGI8</accession>
<dbReference type="EMBL" id="FR695872">
    <property type="protein sequence ID" value="CBX29682.1"/>
    <property type="molecule type" value="Genomic_DNA"/>
</dbReference>
<gene>
    <name evidence="2" type="ORF">N47_J06630</name>
</gene>
<sequence>MSEKEKSEQEPSGNESFNEPELISLMDDIKNILDDEDEIIELTETAEAKDVVKTGDEDEIIELAEAVEVADVIKTEEDEIIELTDVEVAGELNPVENDQDIIIKDPDEDICSEGYEKDDFVASLGMEIDSESGFPDGLTKSGEPYSETKFQKEFSGELTVSPQQVEAAVERVVRRLLGDKIDSILIEVIERAVTQEIVRLKKVLRVNEEDFD</sequence>
<protein>
    <submittedName>
        <fullName evidence="2">Uncharacterized protein</fullName>
    </submittedName>
</protein>
<evidence type="ECO:0000313" key="2">
    <source>
        <dbReference type="EMBL" id="CBX29682.1"/>
    </source>
</evidence>
<evidence type="ECO:0000256" key="1">
    <source>
        <dbReference type="SAM" id="MobiDB-lite"/>
    </source>
</evidence>
<dbReference type="AlphaFoldDB" id="E1YGI8"/>
<reference evidence="2" key="1">
    <citation type="journal article" date="2011" name="Environ. Microbiol.">
        <title>Genomic insights into the metabolic potential of the polycyclic aromatic hydrocarbon degrading sulfate-reducing Deltaproteobacterium N47.</title>
        <authorList>
            <person name="Bergmann F."/>
            <person name="Selesi D."/>
            <person name="Weinmaier T."/>
            <person name="Tischler P."/>
            <person name="Rattei T."/>
            <person name="Meckenstock R.U."/>
        </authorList>
    </citation>
    <scope>NUCLEOTIDE SEQUENCE</scope>
</reference>
<name>E1YGI8_9BACT</name>